<dbReference type="AlphaFoldDB" id="A0A0C3FFX8"/>
<proteinExistence type="predicted"/>
<feature type="non-terminal residue" evidence="2">
    <location>
        <position position="1"/>
    </location>
</feature>
<feature type="transmembrane region" description="Helical" evidence="1">
    <location>
        <begin position="6"/>
        <end position="26"/>
    </location>
</feature>
<dbReference type="InParanoid" id="A0A0C3FFX8"/>
<sequence>LPSDFAPCIIFVILYDSLLQVLVYRIQDKRSRNTMLIDTLADFSYHFKVVIVSLRAVHSHNSARRIFKSLTTSNHCWDGFYHCSGHD</sequence>
<dbReference type="HOGENOM" id="CLU_2489460_0_0_1"/>
<dbReference type="Proteomes" id="UP000054166">
    <property type="component" value="Unassembled WGS sequence"/>
</dbReference>
<gene>
    <name evidence="2" type="ORF">PILCRDRAFT_792847</name>
</gene>
<evidence type="ECO:0000313" key="3">
    <source>
        <dbReference type="Proteomes" id="UP000054166"/>
    </source>
</evidence>
<reference evidence="2 3" key="1">
    <citation type="submission" date="2014-04" db="EMBL/GenBank/DDBJ databases">
        <authorList>
            <consortium name="DOE Joint Genome Institute"/>
            <person name="Kuo A."/>
            <person name="Tarkka M."/>
            <person name="Buscot F."/>
            <person name="Kohler A."/>
            <person name="Nagy L.G."/>
            <person name="Floudas D."/>
            <person name="Copeland A."/>
            <person name="Barry K.W."/>
            <person name="Cichocki N."/>
            <person name="Veneault-Fourrey C."/>
            <person name="LaButti K."/>
            <person name="Lindquist E.A."/>
            <person name="Lipzen A."/>
            <person name="Lundell T."/>
            <person name="Morin E."/>
            <person name="Murat C."/>
            <person name="Sun H."/>
            <person name="Tunlid A."/>
            <person name="Henrissat B."/>
            <person name="Grigoriev I.V."/>
            <person name="Hibbett D.S."/>
            <person name="Martin F."/>
            <person name="Nordberg H.P."/>
            <person name="Cantor M.N."/>
            <person name="Hua S.X."/>
        </authorList>
    </citation>
    <scope>NUCLEOTIDE SEQUENCE [LARGE SCALE GENOMIC DNA]</scope>
    <source>
        <strain evidence="2 3">F 1598</strain>
    </source>
</reference>
<keyword evidence="1" id="KW-0812">Transmembrane</keyword>
<name>A0A0C3FFX8_PILCF</name>
<evidence type="ECO:0000256" key="1">
    <source>
        <dbReference type="SAM" id="Phobius"/>
    </source>
</evidence>
<accession>A0A0C3FFX8</accession>
<protein>
    <submittedName>
        <fullName evidence="2">Uncharacterized protein</fullName>
    </submittedName>
</protein>
<organism evidence="2 3">
    <name type="scientific">Piloderma croceum (strain F 1598)</name>
    <dbReference type="NCBI Taxonomy" id="765440"/>
    <lineage>
        <taxon>Eukaryota</taxon>
        <taxon>Fungi</taxon>
        <taxon>Dikarya</taxon>
        <taxon>Basidiomycota</taxon>
        <taxon>Agaricomycotina</taxon>
        <taxon>Agaricomycetes</taxon>
        <taxon>Agaricomycetidae</taxon>
        <taxon>Atheliales</taxon>
        <taxon>Atheliaceae</taxon>
        <taxon>Piloderma</taxon>
    </lineage>
</organism>
<keyword evidence="1" id="KW-1133">Transmembrane helix</keyword>
<evidence type="ECO:0000313" key="2">
    <source>
        <dbReference type="EMBL" id="KIM78881.1"/>
    </source>
</evidence>
<dbReference type="EMBL" id="KN833013">
    <property type="protein sequence ID" value="KIM78881.1"/>
    <property type="molecule type" value="Genomic_DNA"/>
</dbReference>
<dbReference type="OrthoDB" id="2562239at2759"/>
<reference evidence="3" key="2">
    <citation type="submission" date="2015-01" db="EMBL/GenBank/DDBJ databases">
        <title>Evolutionary Origins and Diversification of the Mycorrhizal Mutualists.</title>
        <authorList>
            <consortium name="DOE Joint Genome Institute"/>
            <consortium name="Mycorrhizal Genomics Consortium"/>
            <person name="Kohler A."/>
            <person name="Kuo A."/>
            <person name="Nagy L.G."/>
            <person name="Floudas D."/>
            <person name="Copeland A."/>
            <person name="Barry K.W."/>
            <person name="Cichocki N."/>
            <person name="Veneault-Fourrey C."/>
            <person name="LaButti K."/>
            <person name="Lindquist E.A."/>
            <person name="Lipzen A."/>
            <person name="Lundell T."/>
            <person name="Morin E."/>
            <person name="Murat C."/>
            <person name="Riley R."/>
            <person name="Ohm R."/>
            <person name="Sun H."/>
            <person name="Tunlid A."/>
            <person name="Henrissat B."/>
            <person name="Grigoriev I.V."/>
            <person name="Hibbett D.S."/>
            <person name="Martin F."/>
        </authorList>
    </citation>
    <scope>NUCLEOTIDE SEQUENCE [LARGE SCALE GENOMIC DNA]</scope>
    <source>
        <strain evidence="3">F 1598</strain>
    </source>
</reference>
<keyword evidence="3" id="KW-1185">Reference proteome</keyword>
<keyword evidence="1" id="KW-0472">Membrane</keyword>